<evidence type="ECO:0000256" key="6">
    <source>
        <dbReference type="SAM" id="Phobius"/>
    </source>
</evidence>
<evidence type="ECO:0000256" key="1">
    <source>
        <dbReference type="ARBA" id="ARBA00004651"/>
    </source>
</evidence>
<organism evidence="7 8">
    <name type="scientific">Candidatus Ordinivivax streblomastigis</name>
    <dbReference type="NCBI Taxonomy" id="2540710"/>
    <lineage>
        <taxon>Bacteria</taxon>
        <taxon>Pseudomonadati</taxon>
        <taxon>Bacteroidota</taxon>
        <taxon>Bacteroidia</taxon>
        <taxon>Bacteroidales</taxon>
        <taxon>Candidatus Ordinivivax</taxon>
    </lineage>
</organism>
<feature type="transmembrane region" description="Helical" evidence="6">
    <location>
        <begin position="268"/>
        <end position="286"/>
    </location>
</feature>
<proteinExistence type="predicted"/>
<feature type="transmembrane region" description="Helical" evidence="6">
    <location>
        <begin position="215"/>
        <end position="237"/>
    </location>
</feature>
<gene>
    <name evidence="7" type="ORF">EZS26_001106</name>
</gene>
<keyword evidence="5 6" id="KW-0472">Membrane</keyword>
<dbReference type="Proteomes" id="UP000324575">
    <property type="component" value="Unassembled WGS sequence"/>
</dbReference>
<dbReference type="PANTHER" id="PTHR39087:SF2">
    <property type="entry name" value="UPF0104 MEMBRANE PROTEIN MJ1595"/>
    <property type="match status" value="1"/>
</dbReference>
<feature type="transmembrane region" description="Helical" evidence="6">
    <location>
        <begin position="126"/>
        <end position="144"/>
    </location>
</feature>
<comment type="subcellular location">
    <subcellularLocation>
        <location evidence="1">Cell membrane</location>
        <topology evidence="1">Multi-pass membrane protein</topology>
    </subcellularLocation>
</comment>
<feature type="transmembrane region" description="Helical" evidence="6">
    <location>
        <begin position="164"/>
        <end position="183"/>
    </location>
</feature>
<reference evidence="7 8" key="1">
    <citation type="submission" date="2019-03" db="EMBL/GenBank/DDBJ databases">
        <title>Single cell metagenomics reveals metabolic interactions within the superorganism composed of flagellate Streblomastix strix and complex community of Bacteroidetes bacteria on its surface.</title>
        <authorList>
            <person name="Treitli S.C."/>
            <person name="Kolisko M."/>
            <person name="Husnik F."/>
            <person name="Keeling P."/>
            <person name="Hampl V."/>
        </authorList>
    </citation>
    <scope>NUCLEOTIDE SEQUENCE [LARGE SCALE GENOMIC DNA]</scope>
    <source>
        <strain evidence="7">St1</strain>
    </source>
</reference>
<feature type="transmembrane region" description="Helical" evidence="6">
    <location>
        <begin position="7"/>
        <end position="26"/>
    </location>
</feature>
<keyword evidence="2" id="KW-1003">Cell membrane</keyword>
<keyword evidence="3 6" id="KW-0812">Transmembrane</keyword>
<feature type="transmembrane region" description="Helical" evidence="6">
    <location>
        <begin position="41"/>
        <end position="59"/>
    </location>
</feature>
<sequence>MRHKLNQILKIAIPLLLGLTILYFLYRKTNINELWANIKGANWLILSFSLIFGLSANVMRGLRWELLITPLGYHPRRSNLVFAVLGNYAVNFAIPRAGEIWRCGVITQKEKIPFSKLLETLLIDRIFDILPVFVFSILAVWLNFSVFHQHWHDFQLPGWLGSPHFYVGILGFVALSIAFFVFLKDNFISKALKNFYVTLKKDIPLLKSMNQKPLFLIYTFSIWIAYFFHFYIALFAFDFTAHLGFQAALLVFVLGSVSMLIPSNGGLGPWQAAVIFGLSVLFAVPGKPAEAFAIGVFAFQSLWMVLCGFGGMVVLSIRKEVVK</sequence>
<name>A0A5M8P2B3_9BACT</name>
<evidence type="ECO:0000256" key="3">
    <source>
        <dbReference type="ARBA" id="ARBA00022692"/>
    </source>
</evidence>
<dbReference type="EMBL" id="SNRX01000006">
    <property type="protein sequence ID" value="KAA6302599.1"/>
    <property type="molecule type" value="Genomic_DNA"/>
</dbReference>
<evidence type="ECO:0000313" key="7">
    <source>
        <dbReference type="EMBL" id="KAA6302599.1"/>
    </source>
</evidence>
<dbReference type="AlphaFoldDB" id="A0A5M8P2B3"/>
<keyword evidence="4 6" id="KW-1133">Transmembrane helix</keyword>
<comment type="caution">
    <text evidence="7">The sequence shown here is derived from an EMBL/GenBank/DDBJ whole genome shotgun (WGS) entry which is preliminary data.</text>
</comment>
<dbReference type="InterPro" id="IPR022791">
    <property type="entry name" value="L-PG_synthase/AglD"/>
</dbReference>
<evidence type="ECO:0000256" key="4">
    <source>
        <dbReference type="ARBA" id="ARBA00022989"/>
    </source>
</evidence>
<protein>
    <recommendedName>
        <fullName evidence="9">Dolichol-P-glucose synthetase</fullName>
    </recommendedName>
</protein>
<dbReference type="GO" id="GO:0005886">
    <property type="term" value="C:plasma membrane"/>
    <property type="evidence" value="ECO:0007669"/>
    <property type="project" value="UniProtKB-SubCell"/>
</dbReference>
<evidence type="ECO:0000256" key="2">
    <source>
        <dbReference type="ARBA" id="ARBA00022475"/>
    </source>
</evidence>
<evidence type="ECO:0000256" key="5">
    <source>
        <dbReference type="ARBA" id="ARBA00023136"/>
    </source>
</evidence>
<accession>A0A5M8P2B3</accession>
<evidence type="ECO:0008006" key="9">
    <source>
        <dbReference type="Google" id="ProtNLM"/>
    </source>
</evidence>
<feature type="transmembrane region" description="Helical" evidence="6">
    <location>
        <begin position="292"/>
        <end position="317"/>
    </location>
</feature>
<dbReference type="Pfam" id="PF03706">
    <property type="entry name" value="LPG_synthase_TM"/>
    <property type="match status" value="1"/>
</dbReference>
<dbReference type="PANTHER" id="PTHR39087">
    <property type="entry name" value="UPF0104 MEMBRANE PROTEIN MJ1595"/>
    <property type="match status" value="1"/>
</dbReference>
<feature type="transmembrane region" description="Helical" evidence="6">
    <location>
        <begin position="243"/>
        <end position="261"/>
    </location>
</feature>
<evidence type="ECO:0000313" key="8">
    <source>
        <dbReference type="Proteomes" id="UP000324575"/>
    </source>
</evidence>